<keyword evidence="7" id="KW-0723">Serine/threonine-protein kinase</keyword>
<evidence type="ECO:0000313" key="8">
    <source>
        <dbReference type="Proteomes" id="UP000481583"/>
    </source>
</evidence>
<sequence>MEQLRGDDPTHVGGYRLRARLGSGGMGAVYLAYSPGGQPLAVKVIRQEYAASPDFRRRFAREVAAARRVQGPYTAPVVDSDTEGAQPWLAGVYVPGPALDAVVAGHGALPVRTVLQLVAGVAEALGAIHAAGVVHRDLKPSNVLLAAEGPRVIDFGIARSADATQLTEAGELLGTPAYMAPEQITGDSPPGPAIDVFALGLLTHYAATGAHPYGEAAGHALLFRIATGEPDLSGCPAELRDLVALCLSKDPAARPSPAEVIEHCRASGEALLERATHGWLPPWAAAEATRQAELTERLPRGGAVAPS</sequence>
<keyword evidence="3 7" id="KW-0418">Kinase</keyword>
<keyword evidence="1" id="KW-0808">Transferase</keyword>
<dbReference type="SUPFAM" id="SSF56112">
    <property type="entry name" value="Protein kinase-like (PK-like)"/>
    <property type="match status" value="1"/>
</dbReference>
<dbReference type="Gene3D" id="1.10.510.10">
    <property type="entry name" value="Transferase(Phosphotransferase) domain 1"/>
    <property type="match status" value="1"/>
</dbReference>
<dbReference type="PANTHER" id="PTHR43289:SF34">
    <property type="entry name" value="SERINE_THREONINE-PROTEIN KINASE YBDM-RELATED"/>
    <property type="match status" value="1"/>
</dbReference>
<dbReference type="GO" id="GO:0005524">
    <property type="term" value="F:ATP binding"/>
    <property type="evidence" value="ECO:0007669"/>
    <property type="project" value="UniProtKB-UniRule"/>
</dbReference>
<keyword evidence="8" id="KW-1185">Reference proteome</keyword>
<dbReference type="Gene3D" id="3.30.200.20">
    <property type="entry name" value="Phosphorylase Kinase, domain 1"/>
    <property type="match status" value="1"/>
</dbReference>
<evidence type="ECO:0000256" key="5">
    <source>
        <dbReference type="PROSITE-ProRule" id="PRU10141"/>
    </source>
</evidence>
<proteinExistence type="predicted"/>
<dbReference type="EMBL" id="JAAKZV010000486">
    <property type="protein sequence ID" value="NGN70356.1"/>
    <property type="molecule type" value="Genomic_DNA"/>
</dbReference>
<accession>A0A6G4UEQ1</accession>
<evidence type="ECO:0000256" key="1">
    <source>
        <dbReference type="ARBA" id="ARBA00022679"/>
    </source>
</evidence>
<keyword evidence="4 5" id="KW-0067">ATP-binding</keyword>
<dbReference type="Proteomes" id="UP000481583">
    <property type="component" value="Unassembled WGS sequence"/>
</dbReference>
<evidence type="ECO:0000256" key="2">
    <source>
        <dbReference type="ARBA" id="ARBA00022741"/>
    </source>
</evidence>
<dbReference type="InterPro" id="IPR000719">
    <property type="entry name" value="Prot_kinase_dom"/>
</dbReference>
<feature type="domain" description="Protein kinase" evidence="6">
    <location>
        <begin position="15"/>
        <end position="280"/>
    </location>
</feature>
<dbReference type="InterPro" id="IPR011009">
    <property type="entry name" value="Kinase-like_dom_sf"/>
</dbReference>
<reference evidence="7 8" key="1">
    <citation type="submission" date="2020-02" db="EMBL/GenBank/DDBJ databases">
        <title>Whole-genome analyses of novel actinobacteria.</title>
        <authorList>
            <person name="Sahin N."/>
        </authorList>
    </citation>
    <scope>NUCLEOTIDE SEQUENCE [LARGE SCALE GENOMIC DNA]</scope>
    <source>
        <strain evidence="7 8">A7024</strain>
    </source>
</reference>
<protein>
    <submittedName>
        <fullName evidence="7">Serine/threonine protein kinase</fullName>
    </submittedName>
</protein>
<dbReference type="InterPro" id="IPR017441">
    <property type="entry name" value="Protein_kinase_ATP_BS"/>
</dbReference>
<evidence type="ECO:0000313" key="7">
    <source>
        <dbReference type="EMBL" id="NGN70356.1"/>
    </source>
</evidence>
<evidence type="ECO:0000256" key="3">
    <source>
        <dbReference type="ARBA" id="ARBA00022777"/>
    </source>
</evidence>
<organism evidence="7 8">
    <name type="scientific">Streptomyces coryli</name>
    <dbReference type="NCBI Taxonomy" id="1128680"/>
    <lineage>
        <taxon>Bacteria</taxon>
        <taxon>Bacillati</taxon>
        <taxon>Actinomycetota</taxon>
        <taxon>Actinomycetes</taxon>
        <taxon>Kitasatosporales</taxon>
        <taxon>Streptomycetaceae</taxon>
        <taxon>Streptomyces</taxon>
    </lineage>
</organism>
<dbReference type="InterPro" id="IPR008271">
    <property type="entry name" value="Ser/Thr_kinase_AS"/>
</dbReference>
<dbReference type="CDD" id="cd14014">
    <property type="entry name" value="STKc_PknB_like"/>
    <property type="match status" value="1"/>
</dbReference>
<dbReference type="PROSITE" id="PS00108">
    <property type="entry name" value="PROTEIN_KINASE_ST"/>
    <property type="match status" value="1"/>
</dbReference>
<keyword evidence="2 5" id="KW-0547">Nucleotide-binding</keyword>
<dbReference type="SMART" id="SM00220">
    <property type="entry name" value="S_TKc"/>
    <property type="match status" value="1"/>
</dbReference>
<feature type="non-terminal residue" evidence="7">
    <location>
        <position position="307"/>
    </location>
</feature>
<gene>
    <name evidence="7" type="ORF">G5C51_41550</name>
</gene>
<comment type="caution">
    <text evidence="7">The sequence shown here is derived from an EMBL/GenBank/DDBJ whole genome shotgun (WGS) entry which is preliminary data.</text>
</comment>
<dbReference type="RefSeq" id="WP_165246062.1">
    <property type="nucleotide sequence ID" value="NZ_JAAKZV010000486.1"/>
</dbReference>
<dbReference type="AlphaFoldDB" id="A0A6G4UEQ1"/>
<dbReference type="PANTHER" id="PTHR43289">
    <property type="entry name" value="MITOGEN-ACTIVATED PROTEIN KINASE KINASE KINASE 20-RELATED"/>
    <property type="match status" value="1"/>
</dbReference>
<evidence type="ECO:0000256" key="4">
    <source>
        <dbReference type="ARBA" id="ARBA00022840"/>
    </source>
</evidence>
<evidence type="ECO:0000259" key="6">
    <source>
        <dbReference type="PROSITE" id="PS50011"/>
    </source>
</evidence>
<dbReference type="PROSITE" id="PS00107">
    <property type="entry name" value="PROTEIN_KINASE_ATP"/>
    <property type="match status" value="1"/>
</dbReference>
<name>A0A6G4UEQ1_9ACTN</name>
<dbReference type="PROSITE" id="PS50011">
    <property type="entry name" value="PROTEIN_KINASE_DOM"/>
    <property type="match status" value="1"/>
</dbReference>
<feature type="binding site" evidence="5">
    <location>
        <position position="43"/>
    </location>
    <ligand>
        <name>ATP</name>
        <dbReference type="ChEBI" id="CHEBI:30616"/>
    </ligand>
</feature>
<dbReference type="GO" id="GO:0004674">
    <property type="term" value="F:protein serine/threonine kinase activity"/>
    <property type="evidence" value="ECO:0007669"/>
    <property type="project" value="UniProtKB-KW"/>
</dbReference>
<dbReference type="Pfam" id="PF00069">
    <property type="entry name" value="Pkinase"/>
    <property type="match status" value="1"/>
</dbReference>